<dbReference type="SMART" id="SM00860">
    <property type="entry name" value="SMI1_KNR4"/>
    <property type="match status" value="1"/>
</dbReference>
<evidence type="ECO:0000259" key="1">
    <source>
        <dbReference type="SMART" id="SM00860"/>
    </source>
</evidence>
<feature type="domain" description="Knr4/Smi1-like" evidence="1">
    <location>
        <begin position="17"/>
        <end position="130"/>
    </location>
</feature>
<proteinExistence type="predicted"/>
<dbReference type="Pfam" id="PF14568">
    <property type="entry name" value="SUKH_6"/>
    <property type="match status" value="1"/>
</dbReference>
<dbReference type="Gene3D" id="3.40.1580.10">
    <property type="entry name" value="SMI1/KNR4-like"/>
    <property type="match status" value="1"/>
</dbReference>
<accession>A0A8I1FTT4</accession>
<dbReference type="Proteomes" id="UP000658390">
    <property type="component" value="Unassembled WGS sequence"/>
</dbReference>
<protein>
    <submittedName>
        <fullName evidence="2">SMI1/KNR4 family protein</fullName>
    </submittedName>
</protein>
<dbReference type="SUPFAM" id="SSF160631">
    <property type="entry name" value="SMI1/KNR4-like"/>
    <property type="match status" value="1"/>
</dbReference>
<dbReference type="InterPro" id="IPR018958">
    <property type="entry name" value="Knr4/Smi1-like_dom"/>
</dbReference>
<reference evidence="2" key="1">
    <citation type="submission" date="2020-12" db="EMBL/GenBank/DDBJ databases">
        <title>Antibiotic resistance and phylogeny of Pseudomonas spp. isolated over three decades from chicken meat in the Norwegian food chain.</title>
        <authorList>
            <person name="Moen B."/>
        </authorList>
    </citation>
    <scope>NUCLEOTIDE SEQUENCE</scope>
    <source>
        <strain evidence="2">MF6762</strain>
    </source>
</reference>
<dbReference type="EMBL" id="JAEKCZ010000014">
    <property type="protein sequence ID" value="MBJ2258078.1"/>
    <property type="molecule type" value="Genomic_DNA"/>
</dbReference>
<dbReference type="RefSeq" id="WP_198822437.1">
    <property type="nucleotide sequence ID" value="NZ_JAEKCZ010000014.1"/>
</dbReference>
<gene>
    <name evidence="2" type="ORF">JFT45_16335</name>
</gene>
<evidence type="ECO:0000313" key="2">
    <source>
        <dbReference type="EMBL" id="MBJ2258078.1"/>
    </source>
</evidence>
<dbReference type="AlphaFoldDB" id="A0A8I1FTT4"/>
<comment type="caution">
    <text evidence="2">The sequence shown here is derived from an EMBL/GenBank/DDBJ whole genome shotgun (WGS) entry which is preliminary data.</text>
</comment>
<sequence>MKKLAQLVAQHHATIRPADEASIEALQKNLGFDLSNEYITYLKTFGSIDHDGDETYGLGVPEDYYLNVLNIYQELEPELNYPKQALPLLEIGDGHYYLYDNQSHKVLVWAKPNGGVVRVCDESLEDFLSKKLFGQ</sequence>
<name>A0A8I1FTT4_9PSED</name>
<dbReference type="InterPro" id="IPR037883">
    <property type="entry name" value="Knr4/Smi1-like_sf"/>
</dbReference>
<organism evidence="2 3">
    <name type="scientific">Pseudomonas psychrophila</name>
    <dbReference type="NCBI Taxonomy" id="122355"/>
    <lineage>
        <taxon>Bacteria</taxon>
        <taxon>Pseudomonadati</taxon>
        <taxon>Pseudomonadota</taxon>
        <taxon>Gammaproteobacteria</taxon>
        <taxon>Pseudomonadales</taxon>
        <taxon>Pseudomonadaceae</taxon>
        <taxon>Pseudomonas</taxon>
    </lineage>
</organism>
<evidence type="ECO:0000313" key="3">
    <source>
        <dbReference type="Proteomes" id="UP000658390"/>
    </source>
</evidence>